<evidence type="ECO:0000313" key="2">
    <source>
        <dbReference type="Proteomes" id="UP001152795"/>
    </source>
</evidence>
<accession>A0A6S7FZ80</accession>
<reference evidence="1" key="1">
    <citation type="submission" date="2020-04" db="EMBL/GenBank/DDBJ databases">
        <authorList>
            <person name="Alioto T."/>
            <person name="Alioto T."/>
            <person name="Gomez Garrido J."/>
        </authorList>
    </citation>
    <scope>NUCLEOTIDE SEQUENCE</scope>
    <source>
        <strain evidence="1">A484AB</strain>
    </source>
</reference>
<gene>
    <name evidence="1" type="ORF">PACLA_8A013251</name>
</gene>
<evidence type="ECO:0000313" key="1">
    <source>
        <dbReference type="EMBL" id="CAB3985714.1"/>
    </source>
</evidence>
<organism evidence="1 2">
    <name type="scientific">Paramuricea clavata</name>
    <name type="common">Red gorgonian</name>
    <name type="synonym">Violescent sea-whip</name>
    <dbReference type="NCBI Taxonomy" id="317549"/>
    <lineage>
        <taxon>Eukaryota</taxon>
        <taxon>Metazoa</taxon>
        <taxon>Cnidaria</taxon>
        <taxon>Anthozoa</taxon>
        <taxon>Octocorallia</taxon>
        <taxon>Malacalcyonacea</taxon>
        <taxon>Plexauridae</taxon>
        <taxon>Paramuricea</taxon>
    </lineage>
</organism>
<dbReference type="EMBL" id="CACRXK020000908">
    <property type="protein sequence ID" value="CAB3985714.1"/>
    <property type="molecule type" value="Genomic_DNA"/>
</dbReference>
<feature type="non-terminal residue" evidence="1">
    <location>
        <position position="1"/>
    </location>
</feature>
<keyword evidence="2" id="KW-1185">Reference proteome</keyword>
<comment type="caution">
    <text evidence="1">The sequence shown here is derived from an EMBL/GenBank/DDBJ whole genome shotgun (WGS) entry which is preliminary data.</text>
</comment>
<dbReference type="AlphaFoldDB" id="A0A6S7FZ80"/>
<protein>
    <submittedName>
        <fullName evidence="1">Uncharacterized protein</fullName>
    </submittedName>
</protein>
<name>A0A6S7FZ80_PARCT</name>
<dbReference type="Proteomes" id="UP001152795">
    <property type="component" value="Unassembled WGS sequence"/>
</dbReference>
<sequence>MSKLPLAITSTYSYLFGSITSIFRSNLLANQNILIGKYSEKMFEIVIIYAIFCNLISECIRINDVEICGCPQLDKGTNHIQGSIDARFTRDASDNSQVIMFLNWTDGTWKKAINITYFKVQIRNGRSIILNDYVNASSNVYQYNKTIFNLTYGVNYYLSIYGYHGDHCLYEYVEALDFTAIPACENSSCSKRKPNSICQPDGYHGNHKCNCDVGFFSNDNKCI</sequence>
<proteinExistence type="predicted"/>